<feature type="transmembrane region" description="Helical" evidence="7">
    <location>
        <begin position="54"/>
        <end position="76"/>
    </location>
</feature>
<name>A0ABY8C4Z6_9FIRM</name>
<dbReference type="PANTHER" id="PTHR33362:SF2">
    <property type="entry name" value="TRAP TRANSPORTER LARGE PERMEASE PROTEIN"/>
    <property type="match status" value="1"/>
</dbReference>
<feature type="transmembrane region" description="Helical" evidence="7">
    <location>
        <begin position="278"/>
        <end position="299"/>
    </location>
</feature>
<dbReference type="InterPro" id="IPR004681">
    <property type="entry name" value="TRAP_DctM"/>
</dbReference>
<dbReference type="RefSeq" id="WP_315571877.1">
    <property type="nucleotide sequence ID" value="NZ_CP118868.1"/>
</dbReference>
<evidence type="ECO:0000256" key="7">
    <source>
        <dbReference type="SAM" id="Phobius"/>
    </source>
</evidence>
<protein>
    <submittedName>
        <fullName evidence="9">TRAP transporter large permease</fullName>
    </submittedName>
</protein>
<proteinExistence type="predicted"/>
<keyword evidence="10" id="KW-1185">Reference proteome</keyword>
<feature type="transmembrane region" description="Helical" evidence="7">
    <location>
        <begin position="311"/>
        <end position="336"/>
    </location>
</feature>
<dbReference type="Proteomes" id="UP001220478">
    <property type="component" value="Chromosome"/>
</dbReference>
<feature type="transmembrane region" description="Helical" evidence="7">
    <location>
        <begin position="368"/>
        <end position="391"/>
    </location>
</feature>
<evidence type="ECO:0000256" key="2">
    <source>
        <dbReference type="ARBA" id="ARBA00022475"/>
    </source>
</evidence>
<dbReference type="NCBIfam" id="TIGR00786">
    <property type="entry name" value="dctM"/>
    <property type="match status" value="1"/>
</dbReference>
<sequence>MSNVTIAAIIMVSVIAITLFFSFPIGLSIGLGAVAAIVTILPFTQAMTTSAQRFFTGANSFSLVAIPFFILAGNIMNSGGIAKRLIDAARLLTNRLYGDLAQTNIVANMLFGAVSGSGVAAASAMGSILGPIQKKEGYADDYSAAANIASGPTGMMIPPSNIMIVYATVAGSVSIAALFMAGYIPGILWGIGCMILAGFTAKKLGYKSKNSYTIKQSLIILWKAIPSLLLIVIVIGGILGGVFTASEGSAIAVVYALILSFLYKSIKLQDLPKIILNSVKTTAVVEFLVCVSGIMAWVMSFTKMPQLISRALLSIGTNPLIILLIINIVLLIVGTFMDPTPAVLIFTPIFLPICTSFGMHPVHFGLMMVMNLCVGTITPPVGAIMFAGCKIANVKIEYVIKRLVPYFAVVIFALLLVTYVPALSLAIPKALKLINLPENYNIFFVLQ</sequence>
<feature type="transmembrane region" description="Helical" evidence="7">
    <location>
        <begin position="249"/>
        <end position="266"/>
    </location>
</feature>
<evidence type="ECO:0000256" key="3">
    <source>
        <dbReference type="ARBA" id="ARBA00022519"/>
    </source>
</evidence>
<dbReference type="PANTHER" id="PTHR33362">
    <property type="entry name" value="SIALIC ACID TRAP TRANSPORTER PERMEASE PROTEIN SIAT-RELATED"/>
    <property type="match status" value="1"/>
</dbReference>
<dbReference type="EMBL" id="CP118868">
    <property type="protein sequence ID" value="WEG35770.1"/>
    <property type="molecule type" value="Genomic_DNA"/>
</dbReference>
<evidence type="ECO:0000259" key="8">
    <source>
        <dbReference type="Pfam" id="PF06808"/>
    </source>
</evidence>
<feature type="transmembrane region" description="Helical" evidence="7">
    <location>
        <begin position="403"/>
        <end position="427"/>
    </location>
</feature>
<feature type="transmembrane region" description="Helical" evidence="7">
    <location>
        <begin position="30"/>
        <end position="48"/>
    </location>
</feature>
<keyword evidence="5 7" id="KW-1133">Transmembrane helix</keyword>
<evidence type="ECO:0000256" key="4">
    <source>
        <dbReference type="ARBA" id="ARBA00022692"/>
    </source>
</evidence>
<evidence type="ECO:0000256" key="6">
    <source>
        <dbReference type="ARBA" id="ARBA00023136"/>
    </source>
</evidence>
<keyword evidence="6 7" id="KW-0472">Membrane</keyword>
<evidence type="ECO:0000256" key="5">
    <source>
        <dbReference type="ARBA" id="ARBA00022989"/>
    </source>
</evidence>
<accession>A0ABY8C4Z6</accession>
<feature type="transmembrane region" description="Helical" evidence="7">
    <location>
        <begin position="343"/>
        <end position="362"/>
    </location>
</feature>
<comment type="subcellular location">
    <subcellularLocation>
        <location evidence="1">Cell inner membrane</location>
        <topology evidence="1">Multi-pass membrane protein</topology>
    </subcellularLocation>
</comment>
<feature type="transmembrane region" description="Helical" evidence="7">
    <location>
        <begin position="218"/>
        <end position="243"/>
    </location>
</feature>
<reference evidence="9 10" key="1">
    <citation type="submission" date="2023-02" db="EMBL/GenBank/DDBJ databases">
        <title>Novel Oscillospiraceae bacterial genomes.</title>
        <authorList>
            <person name="Srinivasan S."/>
            <person name="Austin M.N."/>
            <person name="Fiedler T.L."/>
            <person name="Strenk S.M."/>
            <person name="Agnew K.J."/>
            <person name="Nagana Gowda G.A."/>
            <person name="Raftery D."/>
            <person name="Beamer M.A."/>
            <person name="Achilles S.L."/>
            <person name="Wiesenfeld H.C."/>
            <person name="Fredricks D.N."/>
            <person name="Hillier S.L."/>
        </authorList>
    </citation>
    <scope>NUCLEOTIDE SEQUENCE [LARGE SCALE GENOMIC DNA]</scope>
    <source>
        <strain evidence="9 10">CHIC02 1186E3-8</strain>
    </source>
</reference>
<evidence type="ECO:0000313" key="9">
    <source>
        <dbReference type="EMBL" id="WEG35770.1"/>
    </source>
</evidence>
<feature type="transmembrane region" description="Helical" evidence="7">
    <location>
        <begin position="6"/>
        <end position="23"/>
    </location>
</feature>
<dbReference type="PIRSF" id="PIRSF006066">
    <property type="entry name" value="HI0050"/>
    <property type="match status" value="1"/>
</dbReference>
<gene>
    <name evidence="9" type="ORF">PYS61_00995</name>
</gene>
<dbReference type="Pfam" id="PF06808">
    <property type="entry name" value="DctM"/>
    <property type="match status" value="1"/>
</dbReference>
<keyword evidence="3" id="KW-0997">Cell inner membrane</keyword>
<feature type="domain" description="TRAP C4-dicarboxylate transport system permease DctM subunit" evidence="8">
    <location>
        <begin position="14"/>
        <end position="423"/>
    </location>
</feature>
<keyword evidence="4 7" id="KW-0812">Transmembrane</keyword>
<organism evidence="9 10">
    <name type="scientific">Amygdalobacter indicium</name>
    <dbReference type="NCBI Taxonomy" id="3029272"/>
    <lineage>
        <taxon>Bacteria</taxon>
        <taxon>Bacillati</taxon>
        <taxon>Bacillota</taxon>
        <taxon>Clostridia</taxon>
        <taxon>Eubacteriales</taxon>
        <taxon>Oscillospiraceae</taxon>
        <taxon>Amygdalobacter</taxon>
    </lineage>
</organism>
<dbReference type="InterPro" id="IPR010656">
    <property type="entry name" value="DctM"/>
</dbReference>
<evidence type="ECO:0000256" key="1">
    <source>
        <dbReference type="ARBA" id="ARBA00004429"/>
    </source>
</evidence>
<evidence type="ECO:0000313" key="10">
    <source>
        <dbReference type="Proteomes" id="UP001220478"/>
    </source>
</evidence>
<keyword evidence="2" id="KW-1003">Cell membrane</keyword>